<keyword evidence="4 5" id="KW-0862">Zinc</keyword>
<dbReference type="SMART" id="SM00356">
    <property type="entry name" value="ZnF_C3H1"/>
    <property type="match status" value="2"/>
</dbReference>
<evidence type="ECO:0000256" key="5">
    <source>
        <dbReference type="PROSITE-ProRule" id="PRU00723"/>
    </source>
</evidence>
<evidence type="ECO:0000256" key="3">
    <source>
        <dbReference type="ARBA" id="ARBA00022771"/>
    </source>
</evidence>
<feature type="domain" description="C3H1-type" evidence="7">
    <location>
        <begin position="277"/>
        <end position="303"/>
    </location>
</feature>
<name>A0A9W7LBH6_9STRA</name>
<dbReference type="Gene3D" id="4.10.1000.10">
    <property type="entry name" value="Zinc finger, CCCH-type"/>
    <property type="match status" value="1"/>
</dbReference>
<feature type="compositionally biased region" description="Low complexity" evidence="6">
    <location>
        <begin position="113"/>
        <end position="128"/>
    </location>
</feature>
<feature type="region of interest" description="Disordered" evidence="6">
    <location>
        <begin position="328"/>
        <end position="396"/>
    </location>
</feature>
<feature type="compositionally biased region" description="Polar residues" evidence="6">
    <location>
        <begin position="103"/>
        <end position="112"/>
    </location>
</feature>
<feature type="compositionally biased region" description="Polar residues" evidence="6">
    <location>
        <begin position="223"/>
        <end position="235"/>
    </location>
</feature>
<evidence type="ECO:0000313" key="9">
    <source>
        <dbReference type="Proteomes" id="UP001165065"/>
    </source>
</evidence>
<protein>
    <recommendedName>
        <fullName evidence="7">C3H1-type domain-containing protein</fullName>
    </recommendedName>
</protein>
<dbReference type="PROSITE" id="PS50103">
    <property type="entry name" value="ZF_C3H1"/>
    <property type="match status" value="2"/>
</dbReference>
<dbReference type="GO" id="GO:0003723">
    <property type="term" value="F:RNA binding"/>
    <property type="evidence" value="ECO:0007669"/>
    <property type="project" value="TreeGrafter"/>
</dbReference>
<feature type="region of interest" description="Disordered" evidence="6">
    <location>
        <begin position="208"/>
        <end position="272"/>
    </location>
</feature>
<feature type="zinc finger region" description="C3H1-type" evidence="5">
    <location>
        <begin position="176"/>
        <end position="203"/>
    </location>
</feature>
<evidence type="ECO:0000259" key="7">
    <source>
        <dbReference type="PROSITE" id="PS50103"/>
    </source>
</evidence>
<dbReference type="InterPro" id="IPR000571">
    <property type="entry name" value="Znf_CCCH"/>
</dbReference>
<feature type="compositionally biased region" description="Basic and acidic residues" evidence="6">
    <location>
        <begin position="208"/>
        <end position="222"/>
    </location>
</feature>
<feature type="domain" description="C3H1-type" evidence="7">
    <location>
        <begin position="176"/>
        <end position="203"/>
    </location>
</feature>
<keyword evidence="1 5" id="KW-0479">Metal-binding</keyword>
<reference evidence="9" key="1">
    <citation type="journal article" date="2023" name="Commun. Biol.">
        <title>Genome analysis of Parmales, the sister group of diatoms, reveals the evolutionary specialization of diatoms from phago-mixotrophs to photoautotrophs.</title>
        <authorList>
            <person name="Ban H."/>
            <person name="Sato S."/>
            <person name="Yoshikawa S."/>
            <person name="Yamada K."/>
            <person name="Nakamura Y."/>
            <person name="Ichinomiya M."/>
            <person name="Sato N."/>
            <person name="Blanc-Mathieu R."/>
            <person name="Endo H."/>
            <person name="Kuwata A."/>
            <person name="Ogata H."/>
        </authorList>
    </citation>
    <scope>NUCLEOTIDE SEQUENCE [LARGE SCALE GENOMIC DNA]</scope>
</reference>
<proteinExistence type="predicted"/>
<comment type="caution">
    <text evidence="8">The sequence shown here is derived from an EMBL/GenBank/DDBJ whole genome shotgun (WGS) entry which is preliminary data.</text>
</comment>
<feature type="compositionally biased region" description="Gly residues" evidence="6">
    <location>
        <begin position="338"/>
        <end position="347"/>
    </location>
</feature>
<dbReference type="GO" id="GO:0043484">
    <property type="term" value="P:regulation of RNA splicing"/>
    <property type="evidence" value="ECO:0007669"/>
    <property type="project" value="TreeGrafter"/>
</dbReference>
<feature type="compositionally biased region" description="Basic and acidic residues" evidence="6">
    <location>
        <begin position="249"/>
        <end position="269"/>
    </location>
</feature>
<keyword evidence="3 5" id="KW-0863">Zinc-finger</keyword>
<gene>
    <name evidence="8" type="ORF">TrCOL_g4283</name>
</gene>
<sequence>MSLCCLTCGDVSHNTDCCNRKSNFAAIGTVNGAEEGNLGVGSFGDGYKNDTRKREEQQATLFGSWNSSSEKAGSGAISFTEKIAGVYQPPPSPPRTVTLPGSAANSPVAQHLNSGGSAASSPANPRPGIDIPDGHQMSYLTMEGFDSDLHKSTLNIIKSSTEATGTFSCVLAATSAKSKRACFDYQKGECFRGESCRFRHVMPEELEMEKEMKRARQRELQRSMHSSRSNSKESNGTTYKKTRRGKRGGSKDSKASRESKSSKESKESEISGFSSQAKSKRVCFDFQKGECFRSNCKFRHEMGSNFDDWEGEEEWDWGSRGSRESRGRLEARPYFGPPGVGNPGGRGSPRYWGGASGGGYVVEPGWDSSSKGSSRAHSRESKGSRGSRGSRGSLEEFRMAPSAGGFIAEEDWGGGGDGGVRGRVGRYKYPTLGGSGAVTGVGSGAVTGVGAGAGIPAGVIGNPRVYSVTTTTTTTTYHANPHGGPPVPINVEEVTRVTTQQAPPGGMAEPEDVTNAIGMGSKPIGMLSPNSIGRQLPLHVVQPPPRPAPAAAMHPPHVLPAPSTSAALNYQAAPPAFVVGGGG</sequence>
<evidence type="ECO:0000256" key="4">
    <source>
        <dbReference type="ARBA" id="ARBA00022833"/>
    </source>
</evidence>
<dbReference type="Gene3D" id="3.30.1370.210">
    <property type="match status" value="1"/>
</dbReference>
<evidence type="ECO:0000256" key="1">
    <source>
        <dbReference type="ARBA" id="ARBA00022723"/>
    </source>
</evidence>
<dbReference type="GO" id="GO:0008270">
    <property type="term" value="F:zinc ion binding"/>
    <property type="evidence" value="ECO:0007669"/>
    <property type="project" value="UniProtKB-KW"/>
</dbReference>
<dbReference type="AlphaFoldDB" id="A0A9W7LBH6"/>
<dbReference type="OrthoDB" id="336321at2759"/>
<accession>A0A9W7LBH6</accession>
<organism evidence="8 9">
    <name type="scientific">Triparma columacea</name>
    <dbReference type="NCBI Taxonomy" id="722753"/>
    <lineage>
        <taxon>Eukaryota</taxon>
        <taxon>Sar</taxon>
        <taxon>Stramenopiles</taxon>
        <taxon>Ochrophyta</taxon>
        <taxon>Bolidophyceae</taxon>
        <taxon>Parmales</taxon>
        <taxon>Triparmaceae</taxon>
        <taxon>Triparma</taxon>
    </lineage>
</organism>
<keyword evidence="2" id="KW-0677">Repeat</keyword>
<dbReference type="Proteomes" id="UP001165065">
    <property type="component" value="Unassembled WGS sequence"/>
</dbReference>
<keyword evidence="9" id="KW-1185">Reference proteome</keyword>
<dbReference type="EMBL" id="BRYA01001453">
    <property type="protein sequence ID" value="GMI43440.1"/>
    <property type="molecule type" value="Genomic_DNA"/>
</dbReference>
<dbReference type="PANTHER" id="PTHR12675:SF12">
    <property type="entry name" value="PROTEIN MUSCLEBLIND"/>
    <property type="match status" value="1"/>
</dbReference>
<evidence type="ECO:0000256" key="2">
    <source>
        <dbReference type="ARBA" id="ARBA00022737"/>
    </source>
</evidence>
<evidence type="ECO:0000256" key="6">
    <source>
        <dbReference type="SAM" id="MobiDB-lite"/>
    </source>
</evidence>
<evidence type="ECO:0000313" key="8">
    <source>
        <dbReference type="EMBL" id="GMI43440.1"/>
    </source>
</evidence>
<feature type="region of interest" description="Disordered" evidence="6">
    <location>
        <begin position="88"/>
        <end position="129"/>
    </location>
</feature>
<dbReference type="PANTHER" id="PTHR12675">
    <property type="entry name" value="MUSCLEBLIND-LIKE PROTEIN"/>
    <property type="match status" value="1"/>
</dbReference>
<feature type="zinc finger region" description="C3H1-type" evidence="5">
    <location>
        <begin position="277"/>
        <end position="303"/>
    </location>
</feature>